<feature type="coiled-coil region" evidence="19">
    <location>
        <begin position="628"/>
        <end position="662"/>
    </location>
</feature>
<evidence type="ECO:0000256" key="13">
    <source>
        <dbReference type="ARBA" id="ARBA00023235"/>
    </source>
</evidence>
<dbReference type="PANTHER" id="PTHR47117">
    <property type="entry name" value="STAR-RELATED LIPID TRANSFER PROTEIN 9"/>
    <property type="match status" value="1"/>
</dbReference>
<dbReference type="GO" id="GO:0008574">
    <property type="term" value="F:plus-end-directed microtubule motor activity"/>
    <property type="evidence" value="ECO:0007669"/>
    <property type="project" value="UniProtKB-EC"/>
</dbReference>
<comment type="subcellular location">
    <subcellularLocation>
        <location evidence="1">Cytoplasm</location>
        <location evidence="1">Cytoskeleton</location>
    </subcellularLocation>
    <subcellularLocation>
        <location evidence="2">Cytoplasmic vesicle</location>
        <location evidence="2">Secretory vesicle membrane</location>
    </subcellularLocation>
    <subcellularLocation>
        <location evidence="15">Synapse</location>
    </subcellularLocation>
</comment>
<dbReference type="GO" id="GO:0010970">
    <property type="term" value="P:transport along microtubule"/>
    <property type="evidence" value="ECO:0007669"/>
    <property type="project" value="UniProtKB-ARBA"/>
</dbReference>
<dbReference type="InterPro" id="IPR027417">
    <property type="entry name" value="P-loop_NTPase"/>
</dbReference>
<dbReference type="InterPro" id="IPR019821">
    <property type="entry name" value="Kinesin_motor_CS"/>
</dbReference>
<dbReference type="Gene3D" id="6.10.250.2520">
    <property type="match status" value="1"/>
</dbReference>
<dbReference type="GO" id="GO:0030658">
    <property type="term" value="C:transport vesicle membrane"/>
    <property type="evidence" value="ECO:0007669"/>
    <property type="project" value="UniProtKB-SubCell"/>
</dbReference>
<dbReference type="GO" id="GO:0005524">
    <property type="term" value="F:ATP binding"/>
    <property type="evidence" value="ECO:0007669"/>
    <property type="project" value="UniProtKB-UniRule"/>
</dbReference>
<dbReference type="InterPro" id="IPR022140">
    <property type="entry name" value="Kinesin-like_KIF1-typ"/>
</dbReference>
<dbReference type="SUPFAM" id="SSF50729">
    <property type="entry name" value="PH domain-like"/>
    <property type="match status" value="1"/>
</dbReference>
<dbReference type="SMART" id="SM00233">
    <property type="entry name" value="PH"/>
    <property type="match status" value="1"/>
</dbReference>
<evidence type="ECO:0000256" key="10">
    <source>
        <dbReference type="ARBA" id="ARBA00023136"/>
    </source>
</evidence>
<dbReference type="EMBL" id="JACAGC010000006">
    <property type="protein sequence ID" value="KAF6361635.1"/>
    <property type="molecule type" value="Genomic_DNA"/>
</dbReference>
<feature type="domain" description="FHA" evidence="22">
    <location>
        <begin position="516"/>
        <end position="572"/>
    </location>
</feature>
<dbReference type="Pfam" id="PF12473">
    <property type="entry name" value="DUF3694"/>
    <property type="match status" value="1"/>
</dbReference>
<evidence type="ECO:0000256" key="2">
    <source>
        <dbReference type="ARBA" id="ARBA00004250"/>
    </source>
</evidence>
<evidence type="ECO:0000259" key="21">
    <source>
        <dbReference type="PROSITE" id="PS50003"/>
    </source>
</evidence>
<protein>
    <recommendedName>
        <fullName evidence="17">plus-end-directed kinesin ATPase</fullName>
        <ecNumber evidence="17">5.6.1.3</ecNumber>
    </recommendedName>
</protein>
<feature type="domain" description="Kinesin motor" evidence="23">
    <location>
        <begin position="5"/>
        <end position="354"/>
    </location>
</feature>
<dbReference type="SUPFAM" id="SSF52540">
    <property type="entry name" value="P-loop containing nucleoside triphosphate hydrolases"/>
    <property type="match status" value="1"/>
</dbReference>
<gene>
    <name evidence="24" type="ORF">mRhiFer1_007337</name>
</gene>
<dbReference type="Pfam" id="PF00498">
    <property type="entry name" value="FHA"/>
    <property type="match status" value="1"/>
</dbReference>
<dbReference type="GO" id="GO:0045202">
    <property type="term" value="C:synapse"/>
    <property type="evidence" value="ECO:0007669"/>
    <property type="project" value="UniProtKB-SubCell"/>
</dbReference>
<keyword evidence="9 19" id="KW-0175">Coiled coil</keyword>
<dbReference type="InterPro" id="IPR049779">
    <property type="entry name" value="FHA_KIF1A"/>
</dbReference>
<comment type="similarity">
    <text evidence="18">Belongs to the TRAFAC class myosin-kinesin ATPase superfamily. Kinesin family.</text>
</comment>
<evidence type="ECO:0000256" key="8">
    <source>
        <dbReference type="ARBA" id="ARBA00023018"/>
    </source>
</evidence>
<dbReference type="PROSITE" id="PS50003">
    <property type="entry name" value="PH_DOMAIN"/>
    <property type="match status" value="1"/>
</dbReference>
<feature type="region of interest" description="Disordered" evidence="20">
    <location>
        <begin position="1400"/>
        <end position="1446"/>
    </location>
</feature>
<dbReference type="Gene3D" id="3.40.850.10">
    <property type="entry name" value="Kinesin motor domain"/>
    <property type="match status" value="1"/>
</dbReference>
<evidence type="ECO:0000256" key="6">
    <source>
        <dbReference type="ARBA" id="ARBA00022741"/>
    </source>
</evidence>
<evidence type="ECO:0000256" key="3">
    <source>
        <dbReference type="ARBA" id="ARBA00022490"/>
    </source>
</evidence>
<evidence type="ECO:0000256" key="7">
    <source>
        <dbReference type="ARBA" id="ARBA00022840"/>
    </source>
</evidence>
<dbReference type="Pfam" id="PF16183">
    <property type="entry name" value="Kinesin_assoc"/>
    <property type="match status" value="1"/>
</dbReference>
<dbReference type="PROSITE" id="PS50067">
    <property type="entry name" value="KINESIN_MOTOR_2"/>
    <property type="match status" value="1"/>
</dbReference>
<evidence type="ECO:0000256" key="12">
    <source>
        <dbReference type="ARBA" id="ARBA00023212"/>
    </source>
</evidence>
<dbReference type="PANTHER" id="PTHR47117:SF2">
    <property type="entry name" value="KINESIN-LIKE PROTEIN KIF1A ISOFORM X1"/>
    <property type="match status" value="1"/>
</dbReference>
<keyword evidence="3" id="KW-0963">Cytoplasm</keyword>
<dbReference type="InterPro" id="IPR011993">
    <property type="entry name" value="PH-like_dom_sf"/>
</dbReference>
<keyword evidence="7 18" id="KW-0067">ATP-binding</keyword>
<dbReference type="InterPro" id="IPR008984">
    <property type="entry name" value="SMAD_FHA_dom_sf"/>
</dbReference>
<evidence type="ECO:0000256" key="14">
    <source>
        <dbReference type="ARBA" id="ARBA00023329"/>
    </source>
</evidence>
<comment type="catalytic activity">
    <reaction evidence="16">
        <text>ATP + H2O + a kinesin associated with a microtubule at position (n) = ADP + phosphate a kinesin associated with a microtubule at position (n+1, toward the plus end).</text>
        <dbReference type="EC" id="5.6.1.3"/>
    </reaction>
</comment>
<keyword evidence="13" id="KW-0413">Isomerase</keyword>
<dbReference type="EC" id="5.6.1.3" evidence="17"/>
<dbReference type="FunFam" id="2.30.29.30:FF:000023">
    <property type="entry name" value="Kinesin family member 1B"/>
    <property type="match status" value="1"/>
</dbReference>
<dbReference type="Proteomes" id="UP000585614">
    <property type="component" value="Unassembled WGS sequence"/>
</dbReference>
<evidence type="ECO:0000313" key="24">
    <source>
        <dbReference type="EMBL" id="KAF6361635.1"/>
    </source>
</evidence>
<evidence type="ECO:0000256" key="9">
    <source>
        <dbReference type="ARBA" id="ARBA00023054"/>
    </source>
</evidence>
<evidence type="ECO:0000256" key="1">
    <source>
        <dbReference type="ARBA" id="ARBA00004245"/>
    </source>
</evidence>
<dbReference type="InterPro" id="IPR036961">
    <property type="entry name" value="Kinesin_motor_dom_sf"/>
</dbReference>
<comment type="caution">
    <text evidence="24">The sequence shown here is derived from an EMBL/GenBank/DDBJ whole genome shotgun (WGS) entry which is preliminary data.</text>
</comment>
<dbReference type="InterPro" id="IPR001849">
    <property type="entry name" value="PH_domain"/>
</dbReference>
<keyword evidence="6 18" id="KW-0547">Nucleotide-binding</keyword>
<feature type="compositionally biased region" description="Low complexity" evidence="20">
    <location>
        <begin position="1414"/>
        <end position="1436"/>
    </location>
</feature>
<dbReference type="GO" id="GO:0008017">
    <property type="term" value="F:microtubule binding"/>
    <property type="evidence" value="ECO:0007669"/>
    <property type="project" value="InterPro"/>
</dbReference>
<dbReference type="PROSITE" id="PS00411">
    <property type="entry name" value="KINESIN_MOTOR_1"/>
    <property type="match status" value="1"/>
</dbReference>
<dbReference type="Gene3D" id="2.60.200.20">
    <property type="match status" value="1"/>
</dbReference>
<reference evidence="24 25" key="1">
    <citation type="journal article" date="2020" name="Nature">
        <title>Six reference-quality genomes reveal evolution of bat adaptations.</title>
        <authorList>
            <person name="Jebb D."/>
            <person name="Huang Z."/>
            <person name="Pippel M."/>
            <person name="Hughes G.M."/>
            <person name="Lavrichenko K."/>
            <person name="Devanna P."/>
            <person name="Winkler S."/>
            <person name="Jermiin L.S."/>
            <person name="Skirmuntt E.C."/>
            <person name="Katzourakis A."/>
            <person name="Burkitt-Gray L."/>
            <person name="Ray D.A."/>
            <person name="Sullivan K.A.M."/>
            <person name="Roscito J.G."/>
            <person name="Kirilenko B.M."/>
            <person name="Davalos L.M."/>
            <person name="Corthals A.P."/>
            <person name="Power M.L."/>
            <person name="Jones G."/>
            <person name="Ransome R.D."/>
            <person name="Dechmann D.K.N."/>
            <person name="Locatelli A.G."/>
            <person name="Puechmaille S.J."/>
            <person name="Fedrigo O."/>
            <person name="Jarvis E.D."/>
            <person name="Hiller M."/>
            <person name="Vernes S.C."/>
            <person name="Myers E.W."/>
            <person name="Teeling E.C."/>
        </authorList>
    </citation>
    <scope>NUCLEOTIDE SEQUENCE [LARGE SCALE GENOMIC DNA]</scope>
    <source>
        <strain evidence="24">MRhiFer1</strain>
        <tissue evidence="24">Lung</tissue>
    </source>
</reference>
<dbReference type="InterPro" id="IPR022164">
    <property type="entry name" value="Kinesin-like"/>
</dbReference>
<dbReference type="CDD" id="cd22726">
    <property type="entry name" value="FHA_KIF1A"/>
    <property type="match status" value="1"/>
</dbReference>
<dbReference type="InterPro" id="IPR000253">
    <property type="entry name" value="FHA_dom"/>
</dbReference>
<evidence type="ECO:0000256" key="17">
    <source>
        <dbReference type="ARBA" id="ARBA00066390"/>
    </source>
</evidence>
<dbReference type="FunFam" id="2.60.200.20:FF:000001">
    <property type="entry name" value="Kinesin family member 1B"/>
    <property type="match status" value="1"/>
</dbReference>
<evidence type="ECO:0000256" key="15">
    <source>
        <dbReference type="ARBA" id="ARBA00034103"/>
    </source>
</evidence>
<evidence type="ECO:0000259" key="23">
    <source>
        <dbReference type="PROSITE" id="PS50067"/>
    </source>
</evidence>
<dbReference type="CDD" id="cd01233">
    <property type="entry name" value="PH_KIFIA_KIFIB"/>
    <property type="match status" value="1"/>
</dbReference>
<feature type="binding site" evidence="18">
    <location>
        <begin position="97"/>
        <end position="104"/>
    </location>
    <ligand>
        <name>ATP</name>
        <dbReference type="ChEBI" id="CHEBI:30616"/>
    </ligand>
</feature>
<keyword evidence="14" id="KW-0968">Cytoplasmic vesicle</keyword>
<keyword evidence="12" id="KW-0206">Cytoskeleton</keyword>
<dbReference type="PROSITE" id="PS50006">
    <property type="entry name" value="FHA_DOMAIN"/>
    <property type="match status" value="1"/>
</dbReference>
<dbReference type="InterPro" id="IPR049780">
    <property type="entry name" value="PH_KIFIA_KIFIB"/>
</dbReference>
<keyword evidence="5" id="KW-0493">Microtubule</keyword>
<dbReference type="InterPro" id="IPR001752">
    <property type="entry name" value="Kinesin_motor_dom"/>
</dbReference>
<dbReference type="SMART" id="SM00240">
    <property type="entry name" value="FHA"/>
    <property type="match status" value="1"/>
</dbReference>
<accession>A0A7J7YIF2</accession>
<keyword evidence="11 18" id="KW-0505">Motor protein</keyword>
<evidence type="ECO:0000256" key="20">
    <source>
        <dbReference type="SAM" id="MobiDB-lite"/>
    </source>
</evidence>
<dbReference type="Pfam" id="PF00169">
    <property type="entry name" value="PH"/>
    <property type="match status" value="1"/>
</dbReference>
<dbReference type="SMART" id="SM00129">
    <property type="entry name" value="KISc"/>
    <property type="match status" value="1"/>
</dbReference>
<dbReference type="Pfam" id="PF12423">
    <property type="entry name" value="KIF1B"/>
    <property type="match status" value="1"/>
</dbReference>
<sequence length="1691" mass="190818">MAGASVKVAVRVRPFNSRETSRDSKCIIQMSGSTTTIVNPKQPKETPKSFSFDYSYWSHTSPEDINYASQKQVYRDIGEEMLQHAFEGYNVCIFAYGQTGAGKSYTMMGKQEKDQQGIIPQLCEDLFSRINDTTNDNMSYSVEVSYMEIYCERVRDLLNPKNKGNLRVREHPLLGPYVEDLSKLAVTSYNDIQDLMDSGNKARTVAATNMNETSSRSHAVFNIIFTQKRHDAETDITTEKVSKISLVDLAGSERADSTGAKGTRLKEGANINKSLTTLGKVISALAEMDSGPNKNKKKKKTDFIPYRDSVLTWLLRENLGGNSRTAMVAALSPADINYDETLSTLRYADRAKQIRCNAVINEDPNNKLIRELKDEVTRLRDLLYAQGLGDITDMTNALVGMSPSSSLSALSSRAASVSSLHERLLFAPGSEEAIERLKETEKIIAELNETWEEKLRRTEAIRMEREALLAEMGVAMREDGGTLGVFSPKKTPHLVNLNEDPLMSECLLYYIKDGLTRVGREDAERRQDIVLSGHFIKEEHCVFRSDSRGCSEAVVTLEPCEGADTYVNGKKVTEPSILRSGNRIIMGKSHVFRFNHPEQARQERERTPCAETPAEPVDWAFAQRELLEKQGIDMKQEMEQRLQELEDQYRREREEATYLLEQQRLDYESKLEALQKQMDSRYFPEMNEEDEEPEDEVPWTERECELALWAFRKWKWYQFTSLRDQLWGNAIFLKEANAISVELKKKVQFQFVLLTDTLYSPLPPDLLPPEAAKDREMRPFPRTIVAVEVQDQKNGATHYWTLEKLRQRLDLMREMYDRAAEVPSSVIEDCDNVVTGGDPFYDRFPWFRLVGRAFVYLSNLLYPVPLVHRVAIVSEKGEVKGFLRVAVQAISADEEAPDYGSGVRQSGTAKISFDDQHFEKFQSESCPVGGLSRSGTSQEELRIVEGQGQGADAGPSADEVNNNTCSAAAPPEGLLLDSPEKAALDGPLDSALTHLHLGSAFTFRVTVLQASSISAEYADIFCQFNFIHRHDEAFSTEPLKNTGRGPPLGFYHVQNIAVEVTRSFIEYIKSQPIVFEVFGHYQQHPFPPLCKDVLSPLRPSRRHFPRVMPLSKPVPATKLSTLTRPSPGPCHCKYDLLVYFEICELEANGDYIPAVVDHRGGMPCMGTFLLHQGIQRRITVTLLHETGSHIRWKEVRELVVGRIRNTPETDESLIDPNILSLNILSSGYVHPAQDDRTFYQFEAAWDSSMHNSLLLNRVTPYREKIYMTLSVYIEMENCTQPAIITKDFCMVFYSRDAKLPASRSIRNLFGSGSLRASESNRVTGVYELSLCHVADVGSPGMQRRRRRVLDTSVAYVRGEENLAGWRPRSDSLILDHQWELEKLSLLQEVEKTRHYLLLREKLETTQRPGPEAPSPTSSEDAESHSSSSASSPLSAEGRASPLEVPNERQRELAVKCLRLLTHTFNREYTHSHVCVSASESKLSEMSVTLLQDSSMSPLGAATLTPSSTCPSLVEGRYGAADLRTPQPSSRPASPEPEPVLEADSKKTASPAPVTEADKEPQRLLVPDIQEIRVSPIVSKKGYLHFLEPHTAGWAKRFVVVRRPYAYMYNNDKDSVERFVLNLSTAQVEYSEDQQAMLKTPNTFAVCTEHRGILLQASSDKDMHDWLYAFNPLLAGTIRSKLSRRRSAQMRV</sequence>
<feature type="region of interest" description="Disordered" evidence="20">
    <location>
        <begin position="1521"/>
        <end position="1561"/>
    </location>
</feature>
<evidence type="ECO:0000313" key="25">
    <source>
        <dbReference type="Proteomes" id="UP000585614"/>
    </source>
</evidence>
<dbReference type="FunFam" id="3.40.850.10:FF:000004">
    <property type="entry name" value="Kinesin-like protein isoform 2"/>
    <property type="match status" value="1"/>
</dbReference>
<evidence type="ECO:0000256" key="16">
    <source>
        <dbReference type="ARBA" id="ARBA00050273"/>
    </source>
</evidence>
<evidence type="ECO:0000256" key="19">
    <source>
        <dbReference type="SAM" id="Coils"/>
    </source>
</evidence>
<evidence type="ECO:0000256" key="5">
    <source>
        <dbReference type="ARBA" id="ARBA00022701"/>
    </source>
</evidence>
<evidence type="ECO:0000256" key="4">
    <source>
        <dbReference type="ARBA" id="ARBA00022553"/>
    </source>
</evidence>
<dbReference type="Gene3D" id="2.30.29.30">
    <property type="entry name" value="Pleckstrin-homology domain (PH domain)/Phosphotyrosine-binding domain (PTB)"/>
    <property type="match status" value="1"/>
</dbReference>
<dbReference type="SUPFAM" id="SSF49879">
    <property type="entry name" value="SMAD/FHA domain"/>
    <property type="match status" value="1"/>
</dbReference>
<dbReference type="Pfam" id="PF00225">
    <property type="entry name" value="Kinesin"/>
    <property type="match status" value="1"/>
</dbReference>
<keyword evidence="4" id="KW-0597">Phosphoprotein</keyword>
<dbReference type="PRINTS" id="PR00380">
    <property type="entry name" value="KINESINHEAVY"/>
</dbReference>
<feature type="coiled-coil region" evidence="19">
    <location>
        <begin position="430"/>
        <end position="457"/>
    </location>
</feature>
<evidence type="ECO:0000256" key="11">
    <source>
        <dbReference type="ARBA" id="ARBA00023175"/>
    </source>
</evidence>
<evidence type="ECO:0000259" key="22">
    <source>
        <dbReference type="PROSITE" id="PS50006"/>
    </source>
</evidence>
<proteinExistence type="inferred from homology"/>
<dbReference type="CDD" id="cd01365">
    <property type="entry name" value="KISc_KIF1A_KIF1B"/>
    <property type="match status" value="1"/>
</dbReference>
<feature type="domain" description="PH" evidence="21">
    <location>
        <begin position="1576"/>
        <end position="1674"/>
    </location>
</feature>
<organism evidence="24 25">
    <name type="scientific">Rhinolophus ferrumequinum</name>
    <name type="common">Greater horseshoe bat</name>
    <dbReference type="NCBI Taxonomy" id="59479"/>
    <lineage>
        <taxon>Eukaryota</taxon>
        <taxon>Metazoa</taxon>
        <taxon>Chordata</taxon>
        <taxon>Craniata</taxon>
        <taxon>Vertebrata</taxon>
        <taxon>Euteleostomi</taxon>
        <taxon>Mammalia</taxon>
        <taxon>Eutheria</taxon>
        <taxon>Laurasiatheria</taxon>
        <taxon>Chiroptera</taxon>
        <taxon>Yinpterochiroptera</taxon>
        <taxon>Rhinolophoidea</taxon>
        <taxon>Rhinolophidae</taxon>
        <taxon>Rhinolophinae</taxon>
        <taxon>Rhinolophus</taxon>
    </lineage>
</organism>
<dbReference type="InterPro" id="IPR032405">
    <property type="entry name" value="Kinesin_assoc"/>
</dbReference>
<dbReference type="GO" id="GO:0005874">
    <property type="term" value="C:microtubule"/>
    <property type="evidence" value="ECO:0007669"/>
    <property type="project" value="UniProtKB-KW"/>
</dbReference>
<keyword evidence="8" id="KW-0770">Synapse</keyword>
<name>A0A7J7YIF2_RHIFE</name>
<keyword evidence="10" id="KW-0472">Membrane</keyword>
<evidence type="ECO:0000256" key="18">
    <source>
        <dbReference type="PROSITE-ProRule" id="PRU00283"/>
    </source>
</evidence>